<evidence type="ECO:0000256" key="1">
    <source>
        <dbReference type="SAM" id="SignalP"/>
    </source>
</evidence>
<feature type="chain" id="PRO_5037035773" description="DUF4374 domain-containing protein" evidence="1">
    <location>
        <begin position="23"/>
        <end position="392"/>
    </location>
</feature>
<feature type="signal peptide" evidence="1">
    <location>
        <begin position="1"/>
        <end position="22"/>
    </location>
</feature>
<sequence length="392" mass="42597">MKKFILSLAALVVTGLGLTSCNNDFENTKVSYPAQMPYGYYQSQYTPDGNSEYALTYTTTSTGQPILVVKMRGKSTGADSGVYRNIIATTDVKYDPATGILSASSEGSLYDFPVLAYAAFQKDNNKVTLNVLKAADSTRQVVSTLVKSQPSDIYGTWTANINGVQTTLVLNDKGKSTSTPEGGAKTTITHQFANGAGVITFADGTQGSVSYNANGQLVMTINGQQVILDPAQSKAEPEIMIPIYEGVYTSGLFNSLGNCTLYQSNKDESKYQIKPFVQNPDGMYFTYNKSTGVIVIKDQDTMYDFTQDGQPYGHIFVSDAVTKGADGAVPSSYDATGKVFTFNVVYFVKAGSFKPMTDVFVLQNEIPRDEAPAMIHKTPKFELKNVQLFKNK</sequence>
<accession>A0A929RZ92</accession>
<dbReference type="EMBL" id="JABZGR010000016">
    <property type="protein sequence ID" value="MBF0970582.1"/>
    <property type="molecule type" value="Genomic_DNA"/>
</dbReference>
<name>A0A929RZ92_9BACT</name>
<gene>
    <name evidence="2" type="ORF">HXK21_06020</name>
</gene>
<keyword evidence="1" id="KW-0732">Signal</keyword>
<evidence type="ECO:0008006" key="4">
    <source>
        <dbReference type="Google" id="ProtNLM"/>
    </source>
</evidence>
<evidence type="ECO:0000313" key="2">
    <source>
        <dbReference type="EMBL" id="MBF0970582.1"/>
    </source>
</evidence>
<reference evidence="2" key="1">
    <citation type="submission" date="2020-04" db="EMBL/GenBank/DDBJ databases">
        <title>Deep metagenomics examines the oral microbiome during advanced dental caries in children, revealing novel taxa and co-occurrences with host molecules.</title>
        <authorList>
            <person name="Baker J.L."/>
            <person name="Morton J.T."/>
            <person name="Dinis M."/>
            <person name="Alvarez R."/>
            <person name="Tran N.C."/>
            <person name="Knight R."/>
            <person name="Edlund A."/>
        </authorList>
    </citation>
    <scope>NUCLEOTIDE SEQUENCE</scope>
    <source>
        <strain evidence="2">JCVI_34_bin.1</strain>
    </source>
</reference>
<protein>
    <recommendedName>
        <fullName evidence="4">DUF4374 domain-containing protein</fullName>
    </recommendedName>
</protein>
<dbReference type="Proteomes" id="UP000704068">
    <property type="component" value="Unassembled WGS sequence"/>
</dbReference>
<organism evidence="2 3">
    <name type="scientific">Alloprevotella tannerae</name>
    <dbReference type="NCBI Taxonomy" id="76122"/>
    <lineage>
        <taxon>Bacteria</taxon>
        <taxon>Pseudomonadati</taxon>
        <taxon>Bacteroidota</taxon>
        <taxon>Bacteroidia</taxon>
        <taxon>Bacteroidales</taxon>
        <taxon>Prevotellaceae</taxon>
        <taxon>Alloprevotella</taxon>
    </lineage>
</organism>
<comment type="caution">
    <text evidence="2">The sequence shown here is derived from an EMBL/GenBank/DDBJ whole genome shotgun (WGS) entry which is preliminary data.</text>
</comment>
<evidence type="ECO:0000313" key="3">
    <source>
        <dbReference type="Proteomes" id="UP000704068"/>
    </source>
</evidence>
<dbReference type="RefSeq" id="WP_303764103.1">
    <property type="nucleotide sequence ID" value="NZ_JABZGR010000016.1"/>
</dbReference>
<dbReference type="AlphaFoldDB" id="A0A929RZ92"/>
<proteinExistence type="predicted"/>
<dbReference type="PROSITE" id="PS51257">
    <property type="entry name" value="PROKAR_LIPOPROTEIN"/>
    <property type="match status" value="1"/>
</dbReference>